<evidence type="ECO:0000313" key="2">
    <source>
        <dbReference type="EMBL" id="KAK7501582.1"/>
    </source>
</evidence>
<sequence length="102" mass="11011">FHWQCCQKRKLKGGIKRPTVLKLSGASVFGDGGPTLIVSDALTLTRWPPATRAIATREEDSRGDPALEPAPPAAQSLHPMVSAPLTAPSAHFLLYPLETFYS</sequence>
<reference evidence="2 3" key="1">
    <citation type="journal article" date="2023" name="Sci. Data">
        <title>Genome assembly of the Korean intertidal mud-creeper Batillaria attramentaria.</title>
        <authorList>
            <person name="Patra A.K."/>
            <person name="Ho P.T."/>
            <person name="Jun S."/>
            <person name="Lee S.J."/>
            <person name="Kim Y."/>
            <person name="Won Y.J."/>
        </authorList>
    </citation>
    <scope>NUCLEOTIDE SEQUENCE [LARGE SCALE GENOMIC DNA]</scope>
    <source>
        <strain evidence="2">Wonlab-2016</strain>
    </source>
</reference>
<organism evidence="2 3">
    <name type="scientific">Batillaria attramentaria</name>
    <dbReference type="NCBI Taxonomy" id="370345"/>
    <lineage>
        <taxon>Eukaryota</taxon>
        <taxon>Metazoa</taxon>
        <taxon>Spiralia</taxon>
        <taxon>Lophotrochozoa</taxon>
        <taxon>Mollusca</taxon>
        <taxon>Gastropoda</taxon>
        <taxon>Caenogastropoda</taxon>
        <taxon>Sorbeoconcha</taxon>
        <taxon>Cerithioidea</taxon>
        <taxon>Batillariidae</taxon>
        <taxon>Batillaria</taxon>
    </lineage>
</organism>
<protein>
    <submittedName>
        <fullName evidence="2">Uncharacterized protein</fullName>
    </submittedName>
</protein>
<dbReference type="AlphaFoldDB" id="A0ABD0LRD9"/>
<evidence type="ECO:0000256" key="1">
    <source>
        <dbReference type="SAM" id="MobiDB-lite"/>
    </source>
</evidence>
<feature type="region of interest" description="Disordered" evidence="1">
    <location>
        <begin position="55"/>
        <end position="76"/>
    </location>
</feature>
<feature type="non-terminal residue" evidence="2">
    <location>
        <position position="102"/>
    </location>
</feature>
<evidence type="ECO:0000313" key="3">
    <source>
        <dbReference type="Proteomes" id="UP001519460"/>
    </source>
</evidence>
<accession>A0ABD0LRD9</accession>
<name>A0ABD0LRD9_9CAEN</name>
<dbReference type="EMBL" id="JACVVK020000030">
    <property type="protein sequence ID" value="KAK7501582.1"/>
    <property type="molecule type" value="Genomic_DNA"/>
</dbReference>
<keyword evidence="3" id="KW-1185">Reference proteome</keyword>
<gene>
    <name evidence="2" type="ORF">BaRGS_00007013</name>
</gene>
<feature type="compositionally biased region" description="Basic and acidic residues" evidence="1">
    <location>
        <begin position="55"/>
        <end position="65"/>
    </location>
</feature>
<feature type="non-terminal residue" evidence="2">
    <location>
        <position position="1"/>
    </location>
</feature>
<dbReference type="Proteomes" id="UP001519460">
    <property type="component" value="Unassembled WGS sequence"/>
</dbReference>
<comment type="caution">
    <text evidence="2">The sequence shown here is derived from an EMBL/GenBank/DDBJ whole genome shotgun (WGS) entry which is preliminary data.</text>
</comment>
<proteinExistence type="predicted"/>